<organism evidence="4 5">
    <name type="scientific">Galerina marginata (strain CBS 339.88)</name>
    <dbReference type="NCBI Taxonomy" id="685588"/>
    <lineage>
        <taxon>Eukaryota</taxon>
        <taxon>Fungi</taxon>
        <taxon>Dikarya</taxon>
        <taxon>Basidiomycota</taxon>
        <taxon>Agaricomycotina</taxon>
        <taxon>Agaricomycetes</taxon>
        <taxon>Agaricomycetidae</taxon>
        <taxon>Agaricales</taxon>
        <taxon>Agaricineae</taxon>
        <taxon>Strophariaceae</taxon>
        <taxon>Galerina</taxon>
    </lineage>
</organism>
<dbReference type="PANTHER" id="PTHR33119:SF1">
    <property type="entry name" value="FE2OG DIOXYGENASE DOMAIN-CONTAINING PROTEIN"/>
    <property type="match status" value="1"/>
</dbReference>
<dbReference type="STRING" id="685588.A0A067SJ84"/>
<evidence type="ECO:0000259" key="3">
    <source>
        <dbReference type="Pfam" id="PF21666"/>
    </source>
</evidence>
<protein>
    <submittedName>
        <fullName evidence="4">Uncharacterized protein</fullName>
    </submittedName>
</protein>
<dbReference type="HOGENOM" id="CLU_012066_2_0_1"/>
<evidence type="ECO:0000259" key="2">
    <source>
        <dbReference type="Pfam" id="PF14033"/>
    </source>
</evidence>
<sequence length="618" mass="69838">MTLLPGFGRPLNYVPRKTEPDYVGDLLPTALSGSNIEAGAVAFPLTTLRELTMLQLMNSITDKPDWNIKINDAEITQKWKDEALGSGRDITTKMVDWCIDELQYRATLIPAPPEKSPPIFVYNGDVVKSDTAVSPELKKEIQEAVKKFEANIPGRLKDWHPNSDQKVWDLVHPSLFPLTYGRTRVLPNGETTTLDNCILRSGDGEIAPSPHYDQTFESGSTTSYSSWQAYELHKPFSAKFQWLPCEVDISRNEAKITSYINNLHPQEEKPLYRLVEKLISLSIPLWDSTLAPLQGRRYNTNLQRRIPYDRVKYDPDPENGPQTDGPQQQPNEFDDDYWERREEWYEATRRVVLPEPGSFAPPEKPPAFSLIEKYGKRGLQVIVKLANIELMPENSEYSGGSWHVEGQMNEHIVATSLYYYSCENITTSTLSFRHLCNSEDADEVGYPQNHHDWLSVVFGCEHDGPAVQEIGGVETREGRLLTFPNILQHRVGPFKLEDPTKPGHRKIVALFLVDPNIKVISTANVPCQQQEWWWEVTRSLPFQHGQASASTSASSALAGLGVAGLPVELQGHILEGVDFPISLAEAKKLRLELMEERKEFVVKHSAAFQSSTFSLCEH</sequence>
<feature type="domain" description="DUF4246" evidence="3">
    <location>
        <begin position="4"/>
        <end position="82"/>
    </location>
</feature>
<name>A0A067SJ84_GALM3</name>
<accession>A0A067SJ84</accession>
<dbReference type="InterPro" id="IPR025340">
    <property type="entry name" value="DUF4246"/>
</dbReference>
<feature type="region of interest" description="Disordered" evidence="1">
    <location>
        <begin position="307"/>
        <end position="333"/>
    </location>
</feature>
<dbReference type="PANTHER" id="PTHR33119">
    <property type="entry name" value="IFI3P"/>
    <property type="match status" value="1"/>
</dbReference>
<feature type="domain" description="DUF4246" evidence="2">
    <location>
        <begin position="93"/>
        <end position="534"/>
    </location>
</feature>
<evidence type="ECO:0000256" key="1">
    <source>
        <dbReference type="SAM" id="MobiDB-lite"/>
    </source>
</evidence>
<dbReference type="InterPro" id="IPR049207">
    <property type="entry name" value="DUF4246_N"/>
</dbReference>
<gene>
    <name evidence="4" type="ORF">GALMADRAFT_904791</name>
</gene>
<dbReference type="InterPro" id="IPR049192">
    <property type="entry name" value="DUF4246_C"/>
</dbReference>
<dbReference type="Pfam" id="PF14033">
    <property type="entry name" value="DUF4246"/>
    <property type="match status" value="1"/>
</dbReference>
<feature type="compositionally biased region" description="Polar residues" evidence="1">
    <location>
        <begin position="320"/>
        <end position="331"/>
    </location>
</feature>
<dbReference type="AlphaFoldDB" id="A0A067SJ84"/>
<dbReference type="Proteomes" id="UP000027222">
    <property type="component" value="Unassembled WGS sequence"/>
</dbReference>
<proteinExistence type="predicted"/>
<keyword evidence="5" id="KW-1185">Reference proteome</keyword>
<dbReference type="OrthoDB" id="415532at2759"/>
<dbReference type="Pfam" id="PF21666">
    <property type="entry name" value="DUF4246_N"/>
    <property type="match status" value="1"/>
</dbReference>
<evidence type="ECO:0000313" key="4">
    <source>
        <dbReference type="EMBL" id="KDR70072.1"/>
    </source>
</evidence>
<dbReference type="EMBL" id="KL142399">
    <property type="protein sequence ID" value="KDR70072.1"/>
    <property type="molecule type" value="Genomic_DNA"/>
</dbReference>
<evidence type="ECO:0000313" key="5">
    <source>
        <dbReference type="Proteomes" id="UP000027222"/>
    </source>
</evidence>
<reference evidence="5" key="1">
    <citation type="journal article" date="2014" name="Proc. Natl. Acad. Sci. U.S.A.">
        <title>Extensive sampling of basidiomycete genomes demonstrates inadequacy of the white-rot/brown-rot paradigm for wood decay fungi.</title>
        <authorList>
            <person name="Riley R."/>
            <person name="Salamov A.A."/>
            <person name="Brown D.W."/>
            <person name="Nagy L.G."/>
            <person name="Floudas D."/>
            <person name="Held B.W."/>
            <person name="Levasseur A."/>
            <person name="Lombard V."/>
            <person name="Morin E."/>
            <person name="Otillar R."/>
            <person name="Lindquist E.A."/>
            <person name="Sun H."/>
            <person name="LaButti K.M."/>
            <person name="Schmutz J."/>
            <person name="Jabbour D."/>
            <person name="Luo H."/>
            <person name="Baker S.E."/>
            <person name="Pisabarro A.G."/>
            <person name="Walton J.D."/>
            <person name="Blanchette R.A."/>
            <person name="Henrissat B."/>
            <person name="Martin F."/>
            <person name="Cullen D."/>
            <person name="Hibbett D.S."/>
            <person name="Grigoriev I.V."/>
        </authorList>
    </citation>
    <scope>NUCLEOTIDE SEQUENCE [LARGE SCALE GENOMIC DNA]</scope>
    <source>
        <strain evidence="5">CBS 339.88</strain>
    </source>
</reference>